<reference evidence="3 5" key="1">
    <citation type="submission" date="2018-06" db="EMBL/GenBank/DDBJ databases">
        <title>Genomic Encyclopedia of Type Strains, Phase III (KMG-III): the genomes of soil and plant-associated and newly described type strains.</title>
        <authorList>
            <person name="Whitman W."/>
        </authorList>
    </citation>
    <scope>NUCLEOTIDE SEQUENCE [LARGE SCALE GENOMIC DNA]</scope>
    <source>
        <strain evidence="3 5">JC5</strain>
    </source>
</reference>
<keyword evidence="1" id="KW-1133">Transmembrane helix</keyword>
<feature type="transmembrane region" description="Helical" evidence="1">
    <location>
        <begin position="77"/>
        <end position="95"/>
    </location>
</feature>
<evidence type="ECO:0000313" key="3">
    <source>
        <dbReference type="EMBL" id="PYE61084.1"/>
    </source>
</evidence>
<dbReference type="EMBL" id="CP045857">
    <property type="protein sequence ID" value="QIJ04862.1"/>
    <property type="molecule type" value="Genomic_DNA"/>
</dbReference>
<dbReference type="KEGG" id="schk:GII14_12370"/>
<reference evidence="4 6" key="2">
    <citation type="submission" date="2019-11" db="EMBL/GenBank/DDBJ databases">
        <title>Complete Genome Sequence of Shewanella chilikensis Strain DC57, Isolated from Corroded Seal Rings at a floating production facility in Australia.</title>
        <authorList>
            <person name="Salgar-Chaparro S.J."/>
            <person name="Castillo-Villamizar G.A."/>
            <person name="Poehlein A."/>
            <person name="Daniel R."/>
            <person name="Machuca L."/>
        </authorList>
    </citation>
    <scope>NUCLEOTIDE SEQUENCE [LARGE SCALE GENOMIC DNA]</scope>
    <source>
        <strain evidence="4 6">DC57</strain>
    </source>
</reference>
<feature type="transmembrane region" description="Helical" evidence="1">
    <location>
        <begin position="126"/>
        <end position="151"/>
    </location>
</feature>
<proteinExistence type="predicted"/>
<evidence type="ECO:0000313" key="4">
    <source>
        <dbReference type="EMBL" id="QIJ04862.1"/>
    </source>
</evidence>
<sequence length="157" mass="17905">MMNRELIGSTLFLLLFVCYGIYAWQIPLMPFEEYESVNSASLPKLYTVLGMVICLLAMIAEIVKAPVNKKREIKTTISWKSIRQTLLLIVLMLLYSGLLEPLGFVLATTVFLLVGFWLMGERRKKILLLASIPVVIIFWIIMTQLLGVYLAPGEFWS</sequence>
<dbReference type="Pfam" id="PF07331">
    <property type="entry name" value="TctB"/>
    <property type="match status" value="1"/>
</dbReference>
<organism evidence="4 6">
    <name type="scientific">Shewanella chilikensis</name>
    <dbReference type="NCBI Taxonomy" id="558541"/>
    <lineage>
        <taxon>Bacteria</taxon>
        <taxon>Pseudomonadati</taxon>
        <taxon>Pseudomonadota</taxon>
        <taxon>Gammaproteobacteria</taxon>
        <taxon>Alteromonadales</taxon>
        <taxon>Shewanellaceae</taxon>
        <taxon>Shewanella</taxon>
    </lineage>
</organism>
<name>A0A6G7LSW2_9GAMM</name>
<feature type="transmembrane region" description="Helical" evidence="1">
    <location>
        <begin position="101"/>
        <end position="119"/>
    </location>
</feature>
<evidence type="ECO:0000259" key="2">
    <source>
        <dbReference type="Pfam" id="PF07331"/>
    </source>
</evidence>
<keyword evidence="1" id="KW-0472">Membrane</keyword>
<dbReference type="RefSeq" id="WP_101054314.1">
    <property type="nucleotide sequence ID" value="NZ_BMXX01000017.1"/>
</dbReference>
<dbReference type="Proteomes" id="UP000247584">
    <property type="component" value="Unassembled WGS sequence"/>
</dbReference>
<dbReference type="InterPro" id="IPR009936">
    <property type="entry name" value="DUF1468"/>
</dbReference>
<keyword evidence="1" id="KW-0812">Transmembrane</keyword>
<gene>
    <name evidence="3" type="ORF">C8J23_101125</name>
    <name evidence="4" type="ORF">GII14_12370</name>
</gene>
<dbReference type="EMBL" id="QJSY01000001">
    <property type="protein sequence ID" value="PYE61084.1"/>
    <property type="molecule type" value="Genomic_DNA"/>
</dbReference>
<dbReference type="GeneID" id="99800162"/>
<evidence type="ECO:0000313" key="5">
    <source>
        <dbReference type="Proteomes" id="UP000247584"/>
    </source>
</evidence>
<keyword evidence="5" id="KW-1185">Reference proteome</keyword>
<evidence type="ECO:0000313" key="6">
    <source>
        <dbReference type="Proteomes" id="UP000502117"/>
    </source>
</evidence>
<feature type="transmembrane region" description="Helical" evidence="1">
    <location>
        <begin position="47"/>
        <end position="65"/>
    </location>
</feature>
<dbReference type="AlphaFoldDB" id="A0A6G7LSW2"/>
<feature type="domain" description="DUF1468" evidence="2">
    <location>
        <begin position="11"/>
        <end position="150"/>
    </location>
</feature>
<dbReference type="Proteomes" id="UP000502117">
    <property type="component" value="Chromosome"/>
</dbReference>
<accession>A0A6G7LSW2</accession>
<protein>
    <submittedName>
        <fullName evidence="3">Tricarboxylic transport membrane protein</fullName>
    </submittedName>
    <submittedName>
        <fullName evidence="4">Tripartite tricarboxylate transporter TctB family protein</fullName>
    </submittedName>
</protein>
<evidence type="ECO:0000256" key="1">
    <source>
        <dbReference type="SAM" id="Phobius"/>
    </source>
</evidence>